<accession>A0ABU8VA11</accession>
<dbReference type="InterPro" id="IPR050389">
    <property type="entry name" value="LysR-type_TF"/>
</dbReference>
<evidence type="ECO:0000256" key="4">
    <source>
        <dbReference type="ARBA" id="ARBA00023163"/>
    </source>
</evidence>
<comment type="similarity">
    <text evidence="1">Belongs to the LysR transcriptional regulatory family.</text>
</comment>
<evidence type="ECO:0000256" key="2">
    <source>
        <dbReference type="ARBA" id="ARBA00023015"/>
    </source>
</evidence>
<dbReference type="PRINTS" id="PR00039">
    <property type="entry name" value="HTHLYSR"/>
</dbReference>
<evidence type="ECO:0000259" key="5">
    <source>
        <dbReference type="PROSITE" id="PS50931"/>
    </source>
</evidence>
<keyword evidence="7" id="KW-1185">Reference proteome</keyword>
<sequence length="308" mass="33775">MDIRDIDLNLLPVLDALLRHRSATLAARELDMSQSALSTALGRLRTLLDDELFVRTGRGLRPTARASALAEPVAGIIECVRDRVLQSATFDPQASSVAFRIAHSDVGAYVLWPRVVRAVRARAPGVRLSLKTLQQAEIAVALAEGQVDLAIGSYPGLPDTLFQQRLFERVYVALVAASHPLARKALTLRSFAAAPQVVVRAASGVQDRIDTALAREGLTRAECVELPSYLMIPPLLESGDFLAVVPGQLADAFSHRGDFVSRKLPLPVPPSVIRMHWHRRFNEDAGNRWLRALMVEEFGREAATSRAR</sequence>
<keyword evidence="2" id="KW-0805">Transcription regulation</keyword>
<dbReference type="InterPro" id="IPR036388">
    <property type="entry name" value="WH-like_DNA-bd_sf"/>
</dbReference>
<dbReference type="SUPFAM" id="SSF53850">
    <property type="entry name" value="Periplasmic binding protein-like II"/>
    <property type="match status" value="1"/>
</dbReference>
<evidence type="ECO:0000256" key="1">
    <source>
        <dbReference type="ARBA" id="ARBA00009437"/>
    </source>
</evidence>
<dbReference type="PROSITE" id="PS50931">
    <property type="entry name" value="HTH_LYSR"/>
    <property type="match status" value="1"/>
</dbReference>
<dbReference type="CDD" id="cd08459">
    <property type="entry name" value="PBP2_DntR_NahR_LinR_like"/>
    <property type="match status" value="1"/>
</dbReference>
<dbReference type="Pfam" id="PF03466">
    <property type="entry name" value="LysR_substrate"/>
    <property type="match status" value="1"/>
</dbReference>
<protein>
    <submittedName>
        <fullName evidence="6">LysR family transcriptional regulator</fullName>
    </submittedName>
</protein>
<keyword evidence="4" id="KW-0804">Transcription</keyword>
<feature type="domain" description="HTH lysR-type" evidence="5">
    <location>
        <begin position="6"/>
        <end position="63"/>
    </location>
</feature>
<evidence type="ECO:0000313" key="7">
    <source>
        <dbReference type="Proteomes" id="UP001365846"/>
    </source>
</evidence>
<dbReference type="Pfam" id="PF00126">
    <property type="entry name" value="HTH_1"/>
    <property type="match status" value="1"/>
</dbReference>
<dbReference type="Proteomes" id="UP001365846">
    <property type="component" value="Unassembled WGS sequence"/>
</dbReference>
<dbReference type="InterPro" id="IPR005119">
    <property type="entry name" value="LysR_subst-bd"/>
</dbReference>
<comment type="caution">
    <text evidence="6">The sequence shown here is derived from an EMBL/GenBank/DDBJ whole genome shotgun (WGS) entry which is preliminary data.</text>
</comment>
<reference evidence="6 7" key="1">
    <citation type="submission" date="2024-03" db="EMBL/GenBank/DDBJ databases">
        <title>Novel species of the genus Variovorax.</title>
        <authorList>
            <person name="Liu Q."/>
            <person name="Xin Y.-H."/>
        </authorList>
    </citation>
    <scope>NUCLEOTIDE SEQUENCE [LARGE SCALE GENOMIC DNA]</scope>
    <source>
        <strain evidence="6 7">KACC 18899</strain>
    </source>
</reference>
<dbReference type="SUPFAM" id="SSF46785">
    <property type="entry name" value="Winged helix' DNA-binding domain"/>
    <property type="match status" value="1"/>
</dbReference>
<dbReference type="Gene3D" id="3.40.190.10">
    <property type="entry name" value="Periplasmic binding protein-like II"/>
    <property type="match status" value="2"/>
</dbReference>
<proteinExistence type="inferred from homology"/>
<name>A0ABU8VA11_9BURK</name>
<organism evidence="6 7">
    <name type="scientific">Variovorax ureilyticus</name>
    <dbReference type="NCBI Taxonomy" id="1836198"/>
    <lineage>
        <taxon>Bacteria</taxon>
        <taxon>Pseudomonadati</taxon>
        <taxon>Pseudomonadota</taxon>
        <taxon>Betaproteobacteria</taxon>
        <taxon>Burkholderiales</taxon>
        <taxon>Comamonadaceae</taxon>
        <taxon>Variovorax</taxon>
    </lineage>
</organism>
<dbReference type="Gene3D" id="1.10.10.10">
    <property type="entry name" value="Winged helix-like DNA-binding domain superfamily/Winged helix DNA-binding domain"/>
    <property type="match status" value="1"/>
</dbReference>
<evidence type="ECO:0000313" key="6">
    <source>
        <dbReference type="EMBL" id="MEJ8810495.1"/>
    </source>
</evidence>
<keyword evidence="3" id="KW-0238">DNA-binding</keyword>
<dbReference type="PANTHER" id="PTHR30118:SF15">
    <property type="entry name" value="TRANSCRIPTIONAL REGULATORY PROTEIN"/>
    <property type="match status" value="1"/>
</dbReference>
<gene>
    <name evidence="6" type="ORF">WKW77_05400</name>
</gene>
<dbReference type="EMBL" id="JBBKZU010000002">
    <property type="protein sequence ID" value="MEJ8810495.1"/>
    <property type="molecule type" value="Genomic_DNA"/>
</dbReference>
<dbReference type="InterPro" id="IPR000847">
    <property type="entry name" value="LysR_HTH_N"/>
</dbReference>
<dbReference type="PANTHER" id="PTHR30118">
    <property type="entry name" value="HTH-TYPE TRANSCRIPTIONAL REGULATOR LEUO-RELATED"/>
    <property type="match status" value="1"/>
</dbReference>
<dbReference type="RefSeq" id="WP_340355815.1">
    <property type="nucleotide sequence ID" value="NZ_JBBKZU010000002.1"/>
</dbReference>
<dbReference type="InterPro" id="IPR036390">
    <property type="entry name" value="WH_DNA-bd_sf"/>
</dbReference>
<evidence type="ECO:0000256" key="3">
    <source>
        <dbReference type="ARBA" id="ARBA00023125"/>
    </source>
</evidence>